<name>A0AAD3TJ53_NEPGR</name>
<reference evidence="2" key="1">
    <citation type="submission" date="2023-05" db="EMBL/GenBank/DDBJ databases">
        <title>Nepenthes gracilis genome sequencing.</title>
        <authorList>
            <person name="Fukushima K."/>
        </authorList>
    </citation>
    <scope>NUCLEOTIDE SEQUENCE</scope>
    <source>
        <strain evidence="2">SING2019-196</strain>
    </source>
</reference>
<evidence type="ECO:0000313" key="3">
    <source>
        <dbReference type="Proteomes" id="UP001279734"/>
    </source>
</evidence>
<keyword evidence="1" id="KW-0812">Transmembrane</keyword>
<comment type="caution">
    <text evidence="2">The sequence shown here is derived from an EMBL/GenBank/DDBJ whole genome shotgun (WGS) entry which is preliminary data.</text>
</comment>
<keyword evidence="3" id="KW-1185">Reference proteome</keyword>
<dbReference type="EMBL" id="BSYO01000038">
    <property type="protein sequence ID" value="GMH30427.1"/>
    <property type="molecule type" value="Genomic_DNA"/>
</dbReference>
<accession>A0AAD3TJ53</accession>
<feature type="transmembrane region" description="Helical" evidence="1">
    <location>
        <begin position="12"/>
        <end position="33"/>
    </location>
</feature>
<keyword evidence="1" id="KW-0472">Membrane</keyword>
<evidence type="ECO:0000256" key="1">
    <source>
        <dbReference type="SAM" id="Phobius"/>
    </source>
</evidence>
<proteinExistence type="predicted"/>
<dbReference type="Proteomes" id="UP001279734">
    <property type="component" value="Unassembled WGS sequence"/>
</dbReference>
<protein>
    <submittedName>
        <fullName evidence="2">Uncharacterized protein</fullName>
    </submittedName>
</protein>
<organism evidence="2 3">
    <name type="scientific">Nepenthes gracilis</name>
    <name type="common">Slender pitcher plant</name>
    <dbReference type="NCBI Taxonomy" id="150966"/>
    <lineage>
        <taxon>Eukaryota</taxon>
        <taxon>Viridiplantae</taxon>
        <taxon>Streptophyta</taxon>
        <taxon>Embryophyta</taxon>
        <taxon>Tracheophyta</taxon>
        <taxon>Spermatophyta</taxon>
        <taxon>Magnoliopsida</taxon>
        <taxon>eudicotyledons</taxon>
        <taxon>Gunneridae</taxon>
        <taxon>Pentapetalae</taxon>
        <taxon>Caryophyllales</taxon>
        <taxon>Nepenthaceae</taxon>
        <taxon>Nepenthes</taxon>
    </lineage>
</organism>
<evidence type="ECO:0000313" key="2">
    <source>
        <dbReference type="EMBL" id="GMH30427.1"/>
    </source>
</evidence>
<dbReference type="AlphaFoldDB" id="A0AAD3TJ53"/>
<keyword evidence="1" id="KW-1133">Transmembrane helix</keyword>
<gene>
    <name evidence="2" type="ORF">Nepgr_032270</name>
</gene>
<sequence length="108" mass="11862">MLSSLMLPHPLITLGWMWALKLWMILLQIILAADTNSGMRPNWAGSMEAPQTSTLNWVLIRIISTSSCPLSATRIWAPEDSGGRSSATLYLGEWFSPCFALIPVQTGA</sequence>